<keyword evidence="5 7" id="KW-0472">Membrane</keyword>
<evidence type="ECO:0000256" key="7">
    <source>
        <dbReference type="RuleBase" id="RU361218"/>
    </source>
</evidence>
<feature type="transmembrane region" description="Helical" evidence="7">
    <location>
        <begin position="87"/>
        <end position="111"/>
    </location>
</feature>
<dbReference type="InterPro" id="IPR000301">
    <property type="entry name" value="Tetraspanin_animals"/>
</dbReference>
<evidence type="ECO:0000256" key="6">
    <source>
        <dbReference type="PIRSR" id="PIRSR002419-1"/>
    </source>
</evidence>
<organism evidence="8">
    <name type="scientific">Schistocephalus solidus</name>
    <name type="common">Tapeworm</name>
    <dbReference type="NCBI Taxonomy" id="70667"/>
    <lineage>
        <taxon>Eukaryota</taxon>
        <taxon>Metazoa</taxon>
        <taxon>Spiralia</taxon>
        <taxon>Lophotrochozoa</taxon>
        <taxon>Platyhelminthes</taxon>
        <taxon>Cestoda</taxon>
        <taxon>Eucestoda</taxon>
        <taxon>Diphyllobothriidea</taxon>
        <taxon>Diphyllobothriidae</taxon>
        <taxon>Schistocephalus</taxon>
    </lineage>
</organism>
<feature type="transmembrane region" description="Helical" evidence="7">
    <location>
        <begin position="203"/>
        <end position="227"/>
    </location>
</feature>
<sequence>MGKGFCRKCVMSVLVTFNAILLIIGIGVLGFSIYCYMEPQVQQTVEASGFIGIMQNLIYALICVGSLTIIVAFFGCCGAYHESACLIGTYFACLVIILCVEVAVGVLGFLYREQTEERIVKAMHNVISSWFLETTTGEAEAQKIANRDFIQAVMKCCGGEGAGDYPTFIPPSCCPSQLDPCLQTTAFQIGCYEASTRAVQSNFMAVIAAILAAVAFKLIGLFFSLILCCSVMHNDRSGEYAEVNLVET</sequence>
<keyword evidence="4 7" id="KW-1133">Transmembrane helix</keyword>
<dbReference type="InterPro" id="IPR018499">
    <property type="entry name" value="Tetraspanin/Peripherin"/>
</dbReference>
<evidence type="ECO:0000313" key="8">
    <source>
        <dbReference type="EMBL" id="JAP46705.1"/>
    </source>
</evidence>
<dbReference type="PRINTS" id="PR00259">
    <property type="entry name" value="TMFOUR"/>
</dbReference>
<dbReference type="Gene3D" id="1.10.1450.10">
    <property type="entry name" value="Tetraspanin"/>
    <property type="match status" value="1"/>
</dbReference>
<evidence type="ECO:0000256" key="3">
    <source>
        <dbReference type="ARBA" id="ARBA00022692"/>
    </source>
</evidence>
<dbReference type="PROSITE" id="PS00421">
    <property type="entry name" value="TM4_1"/>
    <property type="match status" value="1"/>
</dbReference>
<feature type="disulfide bond" evidence="6">
    <location>
        <begin position="157"/>
        <end position="174"/>
    </location>
</feature>
<keyword evidence="6" id="KW-1015">Disulfide bond</keyword>
<dbReference type="AlphaFoldDB" id="A0A0X3P475"/>
<dbReference type="EMBL" id="GEEE01016520">
    <property type="protein sequence ID" value="JAP46705.1"/>
    <property type="molecule type" value="Transcribed_RNA"/>
</dbReference>
<evidence type="ECO:0000256" key="1">
    <source>
        <dbReference type="ARBA" id="ARBA00004141"/>
    </source>
</evidence>
<comment type="similarity">
    <text evidence="2 7">Belongs to the tetraspanin (TM4SF) family.</text>
</comment>
<dbReference type="PANTHER" id="PTHR19282">
    <property type="entry name" value="TETRASPANIN"/>
    <property type="match status" value="1"/>
</dbReference>
<evidence type="ECO:0000256" key="2">
    <source>
        <dbReference type="ARBA" id="ARBA00006840"/>
    </source>
</evidence>
<evidence type="ECO:0000256" key="5">
    <source>
        <dbReference type="ARBA" id="ARBA00023136"/>
    </source>
</evidence>
<feature type="disulfide bond" evidence="6">
    <location>
        <begin position="156"/>
        <end position="191"/>
    </location>
</feature>
<gene>
    <name evidence="8" type="primary">CD9</name>
    <name evidence="8" type="ORF">TR132388</name>
</gene>
<keyword evidence="3 7" id="KW-0812">Transmembrane</keyword>
<dbReference type="PIRSF" id="PIRSF002419">
    <property type="entry name" value="Tetraspanin"/>
    <property type="match status" value="1"/>
</dbReference>
<feature type="transmembrane region" description="Helical" evidence="7">
    <location>
        <begin position="12"/>
        <end position="36"/>
    </location>
</feature>
<dbReference type="SUPFAM" id="SSF48652">
    <property type="entry name" value="Tetraspanin"/>
    <property type="match status" value="1"/>
</dbReference>
<evidence type="ECO:0000256" key="4">
    <source>
        <dbReference type="ARBA" id="ARBA00022989"/>
    </source>
</evidence>
<dbReference type="Pfam" id="PF00335">
    <property type="entry name" value="Tetraspanin"/>
    <property type="match status" value="1"/>
</dbReference>
<proteinExistence type="inferred from homology"/>
<name>A0A0X3P475_SCHSO</name>
<reference evidence="8" key="1">
    <citation type="submission" date="2016-01" db="EMBL/GenBank/DDBJ databases">
        <title>Reference transcriptome for the parasite Schistocephalus solidus: insights into the molecular evolution of parasitism.</title>
        <authorList>
            <person name="Hebert F.O."/>
            <person name="Grambauer S."/>
            <person name="Barber I."/>
            <person name="Landry C.R."/>
            <person name="Aubin-Horth N."/>
        </authorList>
    </citation>
    <scope>NUCLEOTIDE SEQUENCE</scope>
</reference>
<feature type="transmembrane region" description="Helical" evidence="7">
    <location>
        <begin position="57"/>
        <end position="81"/>
    </location>
</feature>
<comment type="subcellular location">
    <subcellularLocation>
        <location evidence="1 7">Membrane</location>
        <topology evidence="1 7">Multi-pass membrane protein</topology>
    </subcellularLocation>
</comment>
<protein>
    <recommendedName>
        <fullName evidence="7">Tetraspanin</fullName>
    </recommendedName>
</protein>
<dbReference type="InterPro" id="IPR008952">
    <property type="entry name" value="Tetraspanin_EC2_sf"/>
</dbReference>
<accession>A0A0X3P475</accession>
<dbReference type="PANTHER" id="PTHR19282:SF551">
    <property type="entry name" value="RE08073P-RELATED"/>
    <property type="match status" value="1"/>
</dbReference>
<dbReference type="GO" id="GO:0005886">
    <property type="term" value="C:plasma membrane"/>
    <property type="evidence" value="ECO:0007669"/>
    <property type="project" value="TreeGrafter"/>
</dbReference>
<dbReference type="InterPro" id="IPR018503">
    <property type="entry name" value="Tetraspanin_CS"/>
</dbReference>